<dbReference type="InterPro" id="IPR050951">
    <property type="entry name" value="Retrovirus_Pol_polyprotein"/>
</dbReference>
<dbReference type="InterPro" id="IPR001878">
    <property type="entry name" value="Znf_CCHC"/>
</dbReference>
<dbReference type="SMART" id="SM00343">
    <property type="entry name" value="ZnF_C2HC"/>
    <property type="match status" value="2"/>
</dbReference>
<dbReference type="PANTHER" id="PTHR37984">
    <property type="entry name" value="PROTEIN CBG26694"/>
    <property type="match status" value="1"/>
</dbReference>
<evidence type="ECO:0000259" key="2">
    <source>
        <dbReference type="SMART" id="SM00343"/>
    </source>
</evidence>
<dbReference type="PANTHER" id="PTHR37984:SF9">
    <property type="entry name" value="INTEGRASE CATALYTIC DOMAIN-CONTAINING PROTEIN"/>
    <property type="match status" value="1"/>
</dbReference>
<sequence>MEPEATFGLDNNKPESRIDSDTPSCGQATIPVVDDLALPSWSEMDSDTPSWLLTAALAALFRILDLGDWMSRTQFNFNNPNEWPNWIKRFKRFRKASELKSKKEEEQVNALIYILGEKAEDSLISINLTDIQINNYETVVKKFEEHFIGKRNVIFEKAQFNRKYQQDGEAVEEYIRVLHKITENCNYGSLKEEMIRDRIVVGVKYLQLSEKLQLEPNLTLERAIQAACQDRMCEATTDYSLINNNTGCQCRPITTKKVQFYKWERDASKKSKFQKCSKPEKSGCIRCGASKFHPYKDCPAKEVKCHKCKKVRHFAKVCYNKTVGQVTQGDDYHIVGNIYENGQNSNDWKVYVKVDKIKIIFKMDTGADVNIIPQKIYFKYFAHKKLCKPDIQLLGPRQVKLRVIGKFTALMEKDGRSIPGEIFVVPQLMQPLLSGKASESLNLIKRLQSIEVLKFEIESRNKRIIY</sequence>
<proteinExistence type="predicted"/>
<protein>
    <recommendedName>
        <fullName evidence="2">CCHC-type domain-containing protein</fullName>
    </recommendedName>
</protein>
<keyword evidence="4" id="KW-1185">Reference proteome</keyword>
<organism evidence="3 4">
    <name type="scientific">Cordylochernes scorpioides</name>
    <dbReference type="NCBI Taxonomy" id="51811"/>
    <lineage>
        <taxon>Eukaryota</taxon>
        <taxon>Metazoa</taxon>
        <taxon>Ecdysozoa</taxon>
        <taxon>Arthropoda</taxon>
        <taxon>Chelicerata</taxon>
        <taxon>Arachnida</taxon>
        <taxon>Pseudoscorpiones</taxon>
        <taxon>Cheliferoidea</taxon>
        <taxon>Chernetidae</taxon>
        <taxon>Cordylochernes</taxon>
    </lineage>
</organism>
<evidence type="ECO:0000313" key="3">
    <source>
        <dbReference type="EMBL" id="UYV75738.1"/>
    </source>
</evidence>
<feature type="region of interest" description="Disordered" evidence="1">
    <location>
        <begin position="1"/>
        <end position="24"/>
    </location>
</feature>
<evidence type="ECO:0000313" key="4">
    <source>
        <dbReference type="Proteomes" id="UP001235939"/>
    </source>
</evidence>
<name>A0ABY6L3L1_9ARAC</name>
<feature type="domain" description="CCHC-type" evidence="2">
    <location>
        <begin position="283"/>
        <end position="300"/>
    </location>
</feature>
<accession>A0ABY6L3L1</accession>
<reference evidence="3 4" key="1">
    <citation type="submission" date="2022-01" db="EMBL/GenBank/DDBJ databases">
        <title>A chromosomal length assembly of Cordylochernes scorpioides.</title>
        <authorList>
            <person name="Zeh D."/>
            <person name="Zeh J."/>
        </authorList>
    </citation>
    <scope>NUCLEOTIDE SEQUENCE [LARGE SCALE GENOMIC DNA]</scope>
    <source>
        <strain evidence="3">IN4F17</strain>
        <tissue evidence="3">Whole Body</tissue>
    </source>
</reference>
<dbReference type="Gene3D" id="4.10.60.10">
    <property type="entry name" value="Zinc finger, CCHC-type"/>
    <property type="match status" value="1"/>
</dbReference>
<evidence type="ECO:0000256" key="1">
    <source>
        <dbReference type="SAM" id="MobiDB-lite"/>
    </source>
</evidence>
<dbReference type="EMBL" id="CP092875">
    <property type="protein sequence ID" value="UYV75738.1"/>
    <property type="molecule type" value="Genomic_DNA"/>
</dbReference>
<dbReference type="Proteomes" id="UP001235939">
    <property type="component" value="Chromosome 13"/>
</dbReference>
<feature type="domain" description="CCHC-type" evidence="2">
    <location>
        <begin position="304"/>
        <end position="320"/>
    </location>
</feature>
<gene>
    <name evidence="3" type="ORF">LAZ67_13001174</name>
</gene>